<feature type="transmembrane region" description="Helical" evidence="9">
    <location>
        <begin position="1745"/>
        <end position="1766"/>
    </location>
</feature>
<evidence type="ECO:0000313" key="11">
    <source>
        <dbReference type="EMBL" id="KAJ9551056.1"/>
    </source>
</evidence>
<evidence type="ECO:0000256" key="2">
    <source>
        <dbReference type="ARBA" id="ARBA00022695"/>
    </source>
</evidence>
<comment type="caution">
    <text evidence="11">The sequence shown here is derived from an EMBL/GenBank/DDBJ whole genome shotgun (WGS) entry which is preliminary data.</text>
</comment>
<sequence length="2969" mass="337219">MAASSPQTEDLEYLYASNANVSNFVSVKLSGKHNYHLWKTQMLCLMETHDMRGIVDDAFEVPTTSSIKIMKRYDSLLKGWIFGSVSEGVLGTVIDLSSAKAVWDELKSLYELRSPDPVQPSKLCRIGFRVGNLLIPRRDPLSLVVFPSFPSRDSPASLYSSPMTPNLSHLKPKSTTSKGSVSLNPSQEVALMQLLRQNQHLMGLLVRQQLMQQPMSWTMGMHSPRSSTSDHFWIFDSGCFNHMSPYPAGFITKQPSPHPTVRTADLTPKHVLFSGNYSTDLIQLPDVLHVPGLAIGLVSLTQLEEMGLLISFDFYGCAIQDPKTKQILGKGRRVGRTLEVVYLRLPLSSSHTNLTASVSTTSSFDIWHARLGHLSSARIKLLANSGVLGNVTSNDVSCLSCKLGKHHALPFELNNYTYVSAFDLIHSDVWGPAPHPSMGEYRYFVIFIDDHTRFTWIYLMKHRSELPQLYINFARMIQTQFSKPIKILRADNAMEYKESSLIAFLRSQGTISQYSCPGTSPQNGRAERKHRHILDTIRTLLVSAKCPERFWGEAAFTAVWGCACFVQLQPHEYTKLEPRGRLCLFLGYGIEHKGYRCWDPISKRLQISRHVTFWEDVPFYTMPNAESNITPTTPFFTDPSSSFDTPIPPPIPTPVPDSPTTTSDPSPSVPTPSPTLEAPAESTDPGPSTSEAVRRSDRVRQVPAHLRDYHCYATLLSNHEPTSYKEAASSAHWQEAMQEELRALAKAQTWDPVPLPPGKRPIGSKWVFKIKTKSDGSIARYKARLVAKGFNQEYGIDYEETFAPVARVTSVRSLLGIAATKRWPLFQMDVKNAFLNGDLSEEVYMTPPPGVFLPSGHVCRLRKALYGLKQAPRAWFEKFSNTVLSLGFSASNYDSGMFTRTTAARSILLLLYVDDMIITGSDSTGIASLKQSLSSAFEMKDLGKLHYFLGLEVLSDGSGTYLCQAKYISDLLSKVGLSDTKVASTPLEYNLHLTPSAGTPLQDPTRYRQLVGSLVYLTVTRPDIAYDVHTVSQFMAAPRSDHYAAVLRILRYLKGTMFHGLYFSSTSSLVLRGFSDADWDSDMTDRRSTTGYCFFLGDSLISWRSKKQSLTARSSTEAEYRDLADTSQELIWLRWLLSDMGAPQKSPTPLWCDNNSAIQIAHNDVFHERTKHIEIDCHFVRQHVVSNTIRLHPISTLDQPADIFTKAHLPGRNSKWYTDLAETNLEAKEETKDNNVPTEIEEETERDKDAVSLVIEPAGTKGKDAIPTKEEERIKRNKELCKATMQGIWPEVESMLKEGEDVEREALNSDKNTVLHLAVGIGHNDFIKDLLQFIQKKEESEKTKKLDGSSVLEMRNLNGSTALHVAAIVGNRFAAELLVKENEKLLKILDNEGQPPLLKAYSNMQFDTFIYLWNATNDDGKSKQAISRDPDRIKIGVNLLVNAISAKQYSTASELVKTFPQFITKNDDVLMAIARTFPNGLNYWETLIYPRSLSDIWERILRYGGGVLRIVCSWVDGYMGLCLANLSDQCGFLPFYFIYFLWWEVATRLGVPPIKNIVEKKKEWKEAKTLLKLVCNTLDESGFSGPYHPNYNRSILEAACRNAYRVVDEILYRAPEAIQSTDENGYDIIQLAVIHRSERIYNLIYQIGERKSRYRTFKDSSNNNILHLVGRLASSHELNRRTGAALQLQRELQWREELKKFVFPAYITQENIFKETPSMVFTREHQNLVKEGEKWMKTTAESCSITAALITTIVFAAAITVPGGNNQETGFPVFRNDIAFIIFATSDAISLFTSTTALLVFLSILTARFAEQDFLISLPRRLIIGFCALLLSTTTMIVAFSAIVYIVFCDKKPWMLALICGLAFIPIAFFVTLQFSLINAIICIHLSFTPPSPTVHTTTIDLHRSPHGHIHQPRSFTHIRQPPPLPTSTTVHTATADLYCSPSPPSLIIPPPLPTSTTVRTTTVHLYHRSRHHRRPQLQPTSTAAHLYHHSYHYRRPPSPLMSTIVHTTTVDLYRSLSPPLFTPPPPPTSTTVLRASAMERWIHTKYDKDQESYMVRAKASSKILIRKQSMESELPSENLRLMNQDIVKLDRFDGQNYTRWVEKVKFLLMFLKLYHILDPNLPPIPENPVPAEGQQPDLRAIADLEKQRLLRKEAEALCLGHIKNTLSDRLFDLYSPISDPRELWKALEQKYKTHEEGTNKYLVFKYLEFQMVDDKPIMEQVHELQVLVNKLNVLSIPIVELFQVGAIIAKLPPSWKDFSKRMIHKSEDFSLDDLMKHLRIEEETRIRDKRSKAISNVHHVTGSSNQKNKQSWGQNKVKNFGPKKQSFKRPGNQKPKFNNKPRHVISSKGIEVDRAKVDVIKSLPYPTSVREVRSFLGHAGFYRRFIKDFSHITRPMCNLLQKDVEFKFDEKCKEAFDRLKEMLTSAPIMKPPNWDLPFEIMCDASNYAIGAVLGQRVGRDPHVIYYASRTLDSAQANYSTTEKELLAVVFALEKFRQYLLGTKVVVFTDHAALRYLMTKKDAKPRLIRWILLLQEFDLEIRDKSGAQNLVADHLSRIVSNEESLPLDDKFPDEHLFEVKTTVPWYADIVNYLVTGTTPKELPRSKRDKIKSDSKYYMWDDPYLWKQGSDQIIRRCVSDDEVTSILEFCHSYACGGHFGPTRTARKVLESGFFWPHIHRDTYMFCKACPRCQHTGNLSQAKTTRTDSAKDVSDFVKDKIFCRFGVPKVVISDRGTHFVNGVMANLFKKYGVKHRISTAYHPQTNGQAEVSNREIKQILEKTVNPSRKDWSLRLNDALWAYRTAYKSPIGMSPFRLVYGKACHLPVELEHKAFWAVKNVNLDIDKAGTHRKLQLQELEEIRNDAYESSFIYKEKTKAFHDKMSSRKTFVLGQKVLLFHSRLKLFPGKLRSRWVGPFIVTNVFSHGAIEIKSEKTGKVLKVNGHRLKPFYEGFKPLDMEVFKVEVPKGGAP</sequence>
<keyword evidence="3" id="KW-0540">Nuclease</keyword>
<feature type="compositionally biased region" description="Polar residues" evidence="8">
    <location>
        <begin position="2302"/>
        <end position="2318"/>
    </location>
</feature>
<dbReference type="InterPro" id="IPR025724">
    <property type="entry name" value="GAG-pre-integrase_dom"/>
</dbReference>
<feature type="domain" description="Integrase catalytic" evidence="10">
    <location>
        <begin position="2703"/>
        <end position="2820"/>
    </location>
</feature>
<keyword evidence="12" id="KW-1185">Reference proteome</keyword>
<dbReference type="InterPro" id="IPR012337">
    <property type="entry name" value="RNaseH-like_sf"/>
</dbReference>
<dbReference type="InterPro" id="IPR043128">
    <property type="entry name" value="Rev_trsase/Diguanyl_cyclase"/>
</dbReference>
<dbReference type="GO" id="GO:0004519">
    <property type="term" value="F:endonuclease activity"/>
    <property type="evidence" value="ECO:0007669"/>
    <property type="project" value="UniProtKB-KW"/>
</dbReference>
<dbReference type="InterPro" id="IPR026961">
    <property type="entry name" value="PGG_dom"/>
</dbReference>
<keyword evidence="4" id="KW-0645">Protease</keyword>
<keyword evidence="9" id="KW-0472">Membrane</keyword>
<evidence type="ECO:0000256" key="7">
    <source>
        <dbReference type="ARBA" id="ARBA00022918"/>
    </source>
</evidence>
<dbReference type="CDD" id="cd09272">
    <property type="entry name" value="RNase_HI_RT_Ty1"/>
    <property type="match status" value="1"/>
</dbReference>
<dbReference type="Pfam" id="PF22936">
    <property type="entry name" value="Pol_BBD"/>
    <property type="match status" value="1"/>
</dbReference>
<dbReference type="InterPro" id="IPR041588">
    <property type="entry name" value="Integrase_H2C2"/>
</dbReference>
<dbReference type="SUPFAM" id="SSF53098">
    <property type="entry name" value="Ribonuclease H-like"/>
    <property type="match status" value="2"/>
</dbReference>
<feature type="compositionally biased region" description="Pro residues" evidence="8">
    <location>
        <begin position="646"/>
        <end position="657"/>
    </location>
</feature>
<dbReference type="Pfam" id="PF17917">
    <property type="entry name" value="RT_RNaseH"/>
    <property type="match status" value="1"/>
</dbReference>
<dbReference type="Pfam" id="PF25597">
    <property type="entry name" value="SH3_retrovirus"/>
    <property type="match status" value="1"/>
</dbReference>
<evidence type="ECO:0000256" key="6">
    <source>
        <dbReference type="ARBA" id="ARBA00022801"/>
    </source>
</evidence>
<dbReference type="PANTHER" id="PTHR34072">
    <property type="entry name" value="ENZYMATIC POLYPROTEIN-RELATED"/>
    <property type="match status" value="1"/>
</dbReference>
<feature type="transmembrane region" description="Helical" evidence="9">
    <location>
        <begin position="1778"/>
        <end position="1802"/>
    </location>
</feature>
<dbReference type="Gene3D" id="3.30.420.10">
    <property type="entry name" value="Ribonuclease H-like superfamily/Ribonuclease H"/>
    <property type="match status" value="2"/>
</dbReference>
<dbReference type="PANTHER" id="PTHR34072:SF57">
    <property type="entry name" value="RNA-DIRECTED DNA POLYMERASE"/>
    <property type="match status" value="1"/>
</dbReference>
<dbReference type="Gene3D" id="3.30.70.270">
    <property type="match status" value="1"/>
</dbReference>
<dbReference type="InterPro" id="IPR043502">
    <property type="entry name" value="DNA/RNA_pol_sf"/>
</dbReference>
<evidence type="ECO:0000256" key="4">
    <source>
        <dbReference type="ARBA" id="ARBA00022750"/>
    </source>
</evidence>
<dbReference type="CDD" id="cd09274">
    <property type="entry name" value="RNase_HI_RT_Ty3"/>
    <property type="match status" value="1"/>
</dbReference>
<dbReference type="GO" id="GO:0004190">
    <property type="term" value="F:aspartic-type endopeptidase activity"/>
    <property type="evidence" value="ECO:0007669"/>
    <property type="project" value="UniProtKB-KW"/>
</dbReference>
<feature type="compositionally biased region" description="Low complexity" evidence="8">
    <location>
        <begin position="630"/>
        <end position="645"/>
    </location>
</feature>
<feature type="transmembrane region" description="Helical" evidence="9">
    <location>
        <begin position="1855"/>
        <end position="1882"/>
    </location>
</feature>
<evidence type="ECO:0000256" key="5">
    <source>
        <dbReference type="ARBA" id="ARBA00022759"/>
    </source>
</evidence>
<protein>
    <recommendedName>
        <fullName evidence="10">Integrase catalytic domain-containing protein</fullName>
    </recommendedName>
</protein>
<evidence type="ECO:0000256" key="9">
    <source>
        <dbReference type="SAM" id="Phobius"/>
    </source>
</evidence>
<dbReference type="SUPFAM" id="SSF56672">
    <property type="entry name" value="DNA/RNA polymerases"/>
    <property type="match status" value="2"/>
</dbReference>
<dbReference type="Pfam" id="PF14223">
    <property type="entry name" value="Retrotran_gag_2"/>
    <property type="match status" value="1"/>
</dbReference>
<feature type="region of interest" description="Disordered" evidence="8">
    <location>
        <begin position="1228"/>
        <end position="1247"/>
    </location>
</feature>
<dbReference type="InterPro" id="IPR036397">
    <property type="entry name" value="RNaseH_sf"/>
</dbReference>
<feature type="region of interest" description="Disordered" evidence="8">
    <location>
        <begin position="630"/>
        <end position="700"/>
    </location>
</feature>
<dbReference type="InterPro" id="IPR002110">
    <property type="entry name" value="Ankyrin_rpt"/>
</dbReference>
<keyword evidence="6" id="KW-0378">Hydrolase</keyword>
<gene>
    <name evidence="11" type="ORF">OSB04_015101</name>
</gene>
<keyword evidence="9" id="KW-0812">Transmembrane</keyword>
<dbReference type="InterPro" id="IPR054722">
    <property type="entry name" value="PolX-like_BBD"/>
</dbReference>
<dbReference type="GO" id="GO:0015074">
    <property type="term" value="P:DNA integration"/>
    <property type="evidence" value="ECO:0007669"/>
    <property type="project" value="InterPro"/>
</dbReference>
<dbReference type="InterPro" id="IPR013103">
    <property type="entry name" value="RVT_2"/>
</dbReference>
<evidence type="ECO:0000256" key="3">
    <source>
        <dbReference type="ARBA" id="ARBA00022722"/>
    </source>
</evidence>
<dbReference type="FunFam" id="3.10.20.370:FF:000001">
    <property type="entry name" value="Retrovirus-related Pol polyprotein from transposon 17.6-like protein"/>
    <property type="match status" value="1"/>
</dbReference>
<dbReference type="Gene3D" id="1.25.40.20">
    <property type="entry name" value="Ankyrin repeat-containing domain"/>
    <property type="match status" value="1"/>
</dbReference>
<keyword evidence="5" id="KW-0255">Endonuclease</keyword>
<dbReference type="Gene3D" id="1.10.340.70">
    <property type="match status" value="1"/>
</dbReference>
<evidence type="ECO:0000256" key="8">
    <source>
        <dbReference type="SAM" id="MobiDB-lite"/>
    </source>
</evidence>
<dbReference type="SMART" id="SM00248">
    <property type="entry name" value="ANK"/>
    <property type="match status" value="2"/>
</dbReference>
<dbReference type="PROSITE" id="PS50994">
    <property type="entry name" value="INTEGRASE"/>
    <property type="match status" value="2"/>
</dbReference>
<dbReference type="FunFam" id="3.30.70.270:FF:000020">
    <property type="entry name" value="Transposon Tf2-6 polyprotein-like Protein"/>
    <property type="match status" value="1"/>
</dbReference>
<name>A0AA38TBR4_9ASTR</name>
<dbReference type="EMBL" id="JARYMX010000004">
    <property type="protein sequence ID" value="KAJ9551056.1"/>
    <property type="molecule type" value="Genomic_DNA"/>
</dbReference>
<keyword evidence="1" id="KW-0808">Transferase</keyword>
<dbReference type="Pfam" id="PF07727">
    <property type="entry name" value="RVT_2"/>
    <property type="match status" value="1"/>
</dbReference>
<dbReference type="GO" id="GO:0003964">
    <property type="term" value="F:RNA-directed DNA polymerase activity"/>
    <property type="evidence" value="ECO:0007669"/>
    <property type="project" value="UniProtKB-KW"/>
</dbReference>
<dbReference type="InterPro" id="IPR036770">
    <property type="entry name" value="Ankyrin_rpt-contain_sf"/>
</dbReference>
<keyword evidence="2" id="KW-0548">Nucleotidyltransferase</keyword>
<dbReference type="InterPro" id="IPR001584">
    <property type="entry name" value="Integrase_cat-core"/>
</dbReference>
<reference evidence="11" key="1">
    <citation type="submission" date="2023-03" db="EMBL/GenBank/DDBJ databases">
        <title>Chromosome-scale reference genome and RAD-based genetic map of yellow starthistle (Centaurea solstitialis) reveal putative structural variation and QTLs associated with invader traits.</title>
        <authorList>
            <person name="Reatini B."/>
            <person name="Cang F.A."/>
            <person name="Jiang Q."/>
            <person name="Mckibben M.T.W."/>
            <person name="Barker M.S."/>
            <person name="Rieseberg L.H."/>
            <person name="Dlugosch K.M."/>
        </authorList>
    </citation>
    <scope>NUCLEOTIDE SEQUENCE</scope>
    <source>
        <strain evidence="11">CAN-66</strain>
        <tissue evidence="11">Leaf</tissue>
    </source>
</reference>
<proteinExistence type="predicted"/>
<accession>A0AA38TBR4</accession>
<keyword evidence="7" id="KW-0695">RNA-directed DNA polymerase</keyword>
<organism evidence="11 12">
    <name type="scientific">Centaurea solstitialis</name>
    <name type="common">yellow star-thistle</name>
    <dbReference type="NCBI Taxonomy" id="347529"/>
    <lineage>
        <taxon>Eukaryota</taxon>
        <taxon>Viridiplantae</taxon>
        <taxon>Streptophyta</taxon>
        <taxon>Embryophyta</taxon>
        <taxon>Tracheophyta</taxon>
        <taxon>Spermatophyta</taxon>
        <taxon>Magnoliopsida</taxon>
        <taxon>eudicotyledons</taxon>
        <taxon>Gunneridae</taxon>
        <taxon>Pentapetalae</taxon>
        <taxon>asterids</taxon>
        <taxon>campanulids</taxon>
        <taxon>Asterales</taxon>
        <taxon>Asteraceae</taxon>
        <taxon>Carduoideae</taxon>
        <taxon>Cardueae</taxon>
        <taxon>Centaureinae</taxon>
        <taxon>Centaurea</taxon>
    </lineage>
</organism>
<keyword evidence="9" id="KW-1133">Transmembrane helix</keyword>
<dbReference type="Pfam" id="PF13962">
    <property type="entry name" value="PGG"/>
    <property type="match status" value="1"/>
</dbReference>
<keyword evidence="4" id="KW-0064">Aspartyl protease</keyword>
<evidence type="ECO:0000256" key="1">
    <source>
        <dbReference type="ARBA" id="ARBA00022679"/>
    </source>
</evidence>
<feature type="region of interest" description="Disordered" evidence="8">
    <location>
        <begin position="162"/>
        <end position="182"/>
    </location>
</feature>
<evidence type="ECO:0000313" key="12">
    <source>
        <dbReference type="Proteomes" id="UP001172457"/>
    </source>
</evidence>
<feature type="transmembrane region" description="Helical" evidence="9">
    <location>
        <begin position="1822"/>
        <end position="1848"/>
    </location>
</feature>
<evidence type="ECO:0000259" key="10">
    <source>
        <dbReference type="PROSITE" id="PS50994"/>
    </source>
</evidence>
<dbReference type="GO" id="GO:0003676">
    <property type="term" value="F:nucleic acid binding"/>
    <property type="evidence" value="ECO:0007669"/>
    <property type="project" value="InterPro"/>
</dbReference>
<dbReference type="SUPFAM" id="SSF48403">
    <property type="entry name" value="Ankyrin repeat"/>
    <property type="match status" value="1"/>
</dbReference>
<feature type="domain" description="Integrase catalytic" evidence="10">
    <location>
        <begin position="406"/>
        <end position="586"/>
    </location>
</feature>
<dbReference type="Pfam" id="PF13976">
    <property type="entry name" value="gag_pre-integrs"/>
    <property type="match status" value="1"/>
</dbReference>
<dbReference type="InterPro" id="IPR041373">
    <property type="entry name" value="RT_RNaseH"/>
</dbReference>
<dbReference type="Pfam" id="PF17921">
    <property type="entry name" value="Integrase_H2C2"/>
    <property type="match status" value="1"/>
</dbReference>
<feature type="region of interest" description="Disordered" evidence="8">
    <location>
        <begin position="2300"/>
        <end position="2342"/>
    </location>
</feature>
<dbReference type="InterPro" id="IPR057670">
    <property type="entry name" value="SH3_retrovirus"/>
</dbReference>
<dbReference type="Proteomes" id="UP001172457">
    <property type="component" value="Chromosome 4"/>
</dbReference>